<gene>
    <name evidence="2" type="ORF">B0T18DRAFT_424302</name>
</gene>
<keyword evidence="3" id="KW-1185">Reference proteome</keyword>
<comment type="caution">
    <text evidence="2">The sequence shown here is derived from an EMBL/GenBank/DDBJ whole genome shotgun (WGS) entry which is preliminary data.</text>
</comment>
<dbReference type="EMBL" id="JAUKUD010000001">
    <property type="protein sequence ID" value="KAK0753815.1"/>
    <property type="molecule type" value="Genomic_DNA"/>
</dbReference>
<dbReference type="InterPro" id="IPR046797">
    <property type="entry name" value="PDDEXK_12"/>
</dbReference>
<dbReference type="AlphaFoldDB" id="A0AA40F9V7"/>
<accession>A0AA40F9V7</accession>
<name>A0AA40F9V7_9PEZI</name>
<sequence length="346" mass="38373">MFSKDAAVYSWLLLVGDARADSDCDHRVKTKTLPSDAQRLYRDIYLITKFQQGIYPPEIRTHVEAVYDGQYHPNSVYREGDEGSGSGVDGGNGGNDSGELFFDYLPVAALFTDAPEGVSTQSCIAHAEYYRVHEPLLELALASRRESVVCENATSARILPCFLPSLGTAGAKMVDFVLAPNLASDPALDSAIQTRLLQRAKQMKPPGLASAFLCVNQTDYHPLTRFPAAITVETKVAGGNLEEGRMQLGIWTAAWHKRMETLGITGRTSPLPLPTLPLILTYEHEWSLYFAVDHVKRIDIYGPMSIGKTDNIPHIYQLLAVLRLLVAWVDTEFRSWVINAFHPPPR</sequence>
<evidence type="ECO:0000313" key="3">
    <source>
        <dbReference type="Proteomes" id="UP001172155"/>
    </source>
</evidence>
<evidence type="ECO:0000313" key="2">
    <source>
        <dbReference type="EMBL" id="KAK0753815.1"/>
    </source>
</evidence>
<dbReference type="Pfam" id="PF20516">
    <property type="entry name" value="PDDEXK_12"/>
    <property type="match status" value="1"/>
</dbReference>
<evidence type="ECO:0000259" key="1">
    <source>
        <dbReference type="Pfam" id="PF20516"/>
    </source>
</evidence>
<protein>
    <recommendedName>
        <fullName evidence="1">PD-(D/E)XK nuclease-like domain-containing protein</fullName>
    </recommendedName>
</protein>
<organism evidence="2 3">
    <name type="scientific">Schizothecium vesticola</name>
    <dbReference type="NCBI Taxonomy" id="314040"/>
    <lineage>
        <taxon>Eukaryota</taxon>
        <taxon>Fungi</taxon>
        <taxon>Dikarya</taxon>
        <taxon>Ascomycota</taxon>
        <taxon>Pezizomycotina</taxon>
        <taxon>Sordariomycetes</taxon>
        <taxon>Sordariomycetidae</taxon>
        <taxon>Sordariales</taxon>
        <taxon>Schizotheciaceae</taxon>
        <taxon>Schizothecium</taxon>
    </lineage>
</organism>
<proteinExistence type="predicted"/>
<reference evidence="2" key="1">
    <citation type="submission" date="2023-06" db="EMBL/GenBank/DDBJ databases">
        <title>Genome-scale phylogeny and comparative genomics of the fungal order Sordariales.</title>
        <authorList>
            <consortium name="Lawrence Berkeley National Laboratory"/>
            <person name="Hensen N."/>
            <person name="Bonometti L."/>
            <person name="Westerberg I."/>
            <person name="Brannstrom I.O."/>
            <person name="Guillou S."/>
            <person name="Cros-Aarteil S."/>
            <person name="Calhoun S."/>
            <person name="Haridas S."/>
            <person name="Kuo A."/>
            <person name="Mondo S."/>
            <person name="Pangilinan J."/>
            <person name="Riley R."/>
            <person name="LaButti K."/>
            <person name="Andreopoulos B."/>
            <person name="Lipzen A."/>
            <person name="Chen C."/>
            <person name="Yanf M."/>
            <person name="Daum C."/>
            <person name="Ng V."/>
            <person name="Clum A."/>
            <person name="Steindorff A."/>
            <person name="Ohm R."/>
            <person name="Martin F."/>
            <person name="Silar P."/>
            <person name="Natvig D."/>
            <person name="Lalanne C."/>
            <person name="Gautier V."/>
            <person name="Ament-velasquez S.L."/>
            <person name="Kruys A."/>
            <person name="Hutchinson M.I."/>
            <person name="Powell A.J."/>
            <person name="Barry K."/>
            <person name="Miller A.N."/>
            <person name="Grigoriev I.V."/>
            <person name="Debuchy R."/>
            <person name="Gladieux P."/>
            <person name="Thoren M.H."/>
            <person name="Johannesson H."/>
        </authorList>
    </citation>
    <scope>NUCLEOTIDE SEQUENCE</scope>
    <source>
        <strain evidence="2">SMH3187-1</strain>
    </source>
</reference>
<feature type="domain" description="PD-(D/E)XK nuclease-like" evidence="1">
    <location>
        <begin position="131"/>
        <end position="334"/>
    </location>
</feature>
<dbReference type="Proteomes" id="UP001172155">
    <property type="component" value="Unassembled WGS sequence"/>
</dbReference>